<organism evidence="1 2">
    <name type="scientific">Prevotella disiens FB035-09AN</name>
    <dbReference type="NCBI Taxonomy" id="866771"/>
    <lineage>
        <taxon>Bacteria</taxon>
        <taxon>Pseudomonadati</taxon>
        <taxon>Bacteroidota</taxon>
        <taxon>Bacteroidia</taxon>
        <taxon>Bacteroidales</taxon>
        <taxon>Prevotellaceae</taxon>
        <taxon>Prevotella</taxon>
    </lineage>
</organism>
<reference evidence="1 2" key="1">
    <citation type="submission" date="2010-08" db="EMBL/GenBank/DDBJ databases">
        <authorList>
            <person name="Durkin A.S."/>
            <person name="Madupu R."/>
            <person name="Torralba M."/>
            <person name="Gillis M."/>
            <person name="Methe B."/>
            <person name="Sutton G."/>
            <person name="Nelson K.E."/>
        </authorList>
    </citation>
    <scope>NUCLEOTIDE SEQUENCE [LARGE SCALE GENOMIC DNA]</scope>
    <source>
        <strain evidence="1 2">FB035-09AN</strain>
    </source>
</reference>
<sequence>MKQAAMVVSMMTAALVLNGCADHEDVIGNSDTTTKGITLTLEATNGVVDPKGSRAILTEEDNYQNPWLWEENDKLLVVDTDGKALGTMTLKTGINSKLGKFEGTIKNLTNNQKVRLFYLGTDTNESRVKDGKIQFDFTKLKGTRADLKELCALNDTCTVKIIGTTARVPRLVSLKNAFAVAHFQVKGTENSTLGSEYKKLAIRGSNVWLTASVDSKSGEAKGEKPTGLRGQTARNIQFEKPTDATNNSYDVYMPLVPGETVVSFDLYTANSYSDDIVDEPAAPMTGATKEKSFIKNPKDPSGYSTFTVNAEGKKVRFTNGNLQYYLPIQLFSKTIKKTLKPNTLYYKGKDKPLVVSCDYTVQPGSYRFAPNQWVVVDPTGYTSSYFGEYTCVKGKDNKMYVSGKDNPLLDMFYFGYPEYPARVGKKGLTATGNTFEFLPTRNMNYQGSPQDWGTEYVKVDGKPTITLTKDEWNYLINDRRKFPSPSRFFAMAGVWLDMDGNGKVDRAIDIPGLAIFPDGMTEQEARSLFTSTTDEFTFNQNRSLDTSTLDRSLSLRAVTEAGCLFLPFPGYANGYDNKNISLVEQIGRHFNYWTSTADGAVISTNVKMLHYNYTMGGIPGPKPEWGGNAVRLAQEVK</sequence>
<evidence type="ECO:0000313" key="1">
    <source>
        <dbReference type="EMBL" id="EFL44833.1"/>
    </source>
</evidence>
<gene>
    <name evidence="1" type="ORF">HMPREF9296_0676</name>
</gene>
<comment type="caution">
    <text evidence="1">The sequence shown here is derived from an EMBL/GenBank/DDBJ whole genome shotgun (WGS) entry which is preliminary data.</text>
</comment>
<name>E1KUJ4_9BACT</name>
<dbReference type="Proteomes" id="UP000003610">
    <property type="component" value="Unassembled WGS sequence"/>
</dbReference>
<evidence type="ECO:0000313" key="2">
    <source>
        <dbReference type="Proteomes" id="UP000003610"/>
    </source>
</evidence>
<proteinExistence type="predicted"/>
<dbReference type="EMBL" id="AEDO01000073">
    <property type="protein sequence ID" value="EFL44833.1"/>
    <property type="molecule type" value="Genomic_DNA"/>
</dbReference>
<dbReference type="AlphaFoldDB" id="E1KUJ4"/>
<accession>E1KUJ4</accession>
<protein>
    <submittedName>
        <fullName evidence="1">Uncharacterized protein</fullName>
    </submittedName>
</protein>